<name>A0ABW4Z5K3_9BACT</name>
<protein>
    <submittedName>
        <fullName evidence="2">Type II toxin-antitoxin system RelE/ParE family toxin</fullName>
    </submittedName>
</protein>
<reference evidence="3" key="1">
    <citation type="journal article" date="2019" name="Int. J. Syst. Evol. Microbiol.">
        <title>The Global Catalogue of Microorganisms (GCM) 10K type strain sequencing project: providing services to taxonomists for standard genome sequencing and annotation.</title>
        <authorList>
            <consortium name="The Broad Institute Genomics Platform"/>
            <consortium name="The Broad Institute Genome Sequencing Center for Infectious Disease"/>
            <person name="Wu L."/>
            <person name="Ma J."/>
        </authorList>
    </citation>
    <scope>NUCLEOTIDE SEQUENCE [LARGE SCALE GENOMIC DNA]</scope>
    <source>
        <strain evidence="3">CCUG 57942</strain>
    </source>
</reference>
<evidence type="ECO:0000313" key="3">
    <source>
        <dbReference type="Proteomes" id="UP001597389"/>
    </source>
</evidence>
<dbReference type="InterPro" id="IPR035093">
    <property type="entry name" value="RelE/ParE_toxin_dom_sf"/>
</dbReference>
<comment type="caution">
    <text evidence="2">The sequence shown here is derived from an EMBL/GenBank/DDBJ whole genome shotgun (WGS) entry which is preliminary data.</text>
</comment>
<proteinExistence type="predicted"/>
<dbReference type="InterPro" id="IPR007712">
    <property type="entry name" value="RelE/ParE_toxin"/>
</dbReference>
<dbReference type="Pfam" id="PF05016">
    <property type="entry name" value="ParE_toxin"/>
    <property type="match status" value="1"/>
</dbReference>
<dbReference type="EMBL" id="JBHUJB010000001">
    <property type="protein sequence ID" value="MFD2157275.1"/>
    <property type="molecule type" value="Genomic_DNA"/>
</dbReference>
<evidence type="ECO:0000313" key="2">
    <source>
        <dbReference type="EMBL" id="MFD2157275.1"/>
    </source>
</evidence>
<accession>A0ABW4Z5K3</accession>
<keyword evidence="1" id="KW-1277">Toxin-antitoxin system</keyword>
<sequence>MIPVEFTSEAEADLFDAADYYESKEKGLGKRFGDEIADILHTAANAPYLWRLRPDGYRRINCPVFPYYVAYIIRDESLVVVAIAASRRLPGYWHSRLK</sequence>
<dbReference type="Proteomes" id="UP001597389">
    <property type="component" value="Unassembled WGS sequence"/>
</dbReference>
<dbReference type="Gene3D" id="3.30.2310.20">
    <property type="entry name" value="RelE-like"/>
    <property type="match status" value="1"/>
</dbReference>
<evidence type="ECO:0000256" key="1">
    <source>
        <dbReference type="ARBA" id="ARBA00022649"/>
    </source>
</evidence>
<keyword evidence="3" id="KW-1185">Reference proteome</keyword>
<gene>
    <name evidence="2" type="ORF">ACFSW8_00010</name>
</gene>
<organism evidence="2 3">
    <name type="scientific">Rubritalea tangerina</name>
    <dbReference type="NCBI Taxonomy" id="430798"/>
    <lineage>
        <taxon>Bacteria</taxon>
        <taxon>Pseudomonadati</taxon>
        <taxon>Verrucomicrobiota</taxon>
        <taxon>Verrucomicrobiia</taxon>
        <taxon>Verrucomicrobiales</taxon>
        <taxon>Rubritaleaceae</taxon>
        <taxon>Rubritalea</taxon>
    </lineage>
</organism>
<dbReference type="RefSeq" id="WP_377090702.1">
    <property type="nucleotide sequence ID" value="NZ_JBHSJL010000014.1"/>
</dbReference>